<dbReference type="SUPFAM" id="SSF48498">
    <property type="entry name" value="Tetracyclin repressor-like, C-terminal domain"/>
    <property type="match status" value="1"/>
</dbReference>
<evidence type="ECO:0000313" key="4">
    <source>
        <dbReference type="EMBL" id="EPX62302.1"/>
    </source>
</evidence>
<dbReference type="Pfam" id="PF13305">
    <property type="entry name" value="TetR_C_33"/>
    <property type="match status" value="1"/>
</dbReference>
<sequence>MSSADWEAAASDAVASVVAALSGYGVAEDDTDRIRFVRAALHGFVDLERSGGFALPASVDESFAFLIDALDATLRALHTKR</sequence>
<dbReference type="AlphaFoldDB" id="S9PIR5"/>
<dbReference type="InterPro" id="IPR036271">
    <property type="entry name" value="Tet_transcr_reg_TetR-rel_C_sf"/>
</dbReference>
<dbReference type="EMBL" id="ANAH02000007">
    <property type="protein sequence ID" value="EPX62302.1"/>
    <property type="molecule type" value="Genomic_DNA"/>
</dbReference>
<evidence type="ECO:0000256" key="1">
    <source>
        <dbReference type="ARBA" id="ARBA00023015"/>
    </source>
</evidence>
<dbReference type="Gene3D" id="1.10.357.10">
    <property type="entry name" value="Tetracycline Repressor, domain 2"/>
    <property type="match status" value="1"/>
</dbReference>
<evidence type="ECO:0000259" key="3">
    <source>
        <dbReference type="Pfam" id="PF13305"/>
    </source>
</evidence>
<dbReference type="Proteomes" id="UP000011682">
    <property type="component" value="Unassembled WGS sequence"/>
</dbReference>
<name>S9PIR5_CYSF2</name>
<organism evidence="4 5">
    <name type="scientific">Cystobacter fuscus (strain ATCC 25194 / DSM 2262 / NBRC 100088 / M29)</name>
    <dbReference type="NCBI Taxonomy" id="1242864"/>
    <lineage>
        <taxon>Bacteria</taxon>
        <taxon>Pseudomonadati</taxon>
        <taxon>Myxococcota</taxon>
        <taxon>Myxococcia</taxon>
        <taxon>Myxococcales</taxon>
        <taxon>Cystobacterineae</taxon>
        <taxon>Archangiaceae</taxon>
        <taxon>Cystobacter</taxon>
    </lineage>
</organism>
<comment type="caution">
    <text evidence="4">The sequence shown here is derived from an EMBL/GenBank/DDBJ whole genome shotgun (WGS) entry which is preliminary data.</text>
</comment>
<accession>S9PIR5</accession>
<reference evidence="4" key="1">
    <citation type="submission" date="2013-05" db="EMBL/GenBank/DDBJ databases">
        <title>Genome assembly of Cystobacter fuscus DSM 2262.</title>
        <authorList>
            <person name="Sharma G."/>
            <person name="Khatri I."/>
            <person name="Kaur C."/>
            <person name="Mayilraj S."/>
            <person name="Subramanian S."/>
        </authorList>
    </citation>
    <scope>NUCLEOTIDE SEQUENCE [LARGE SCALE GENOMIC DNA]</scope>
    <source>
        <strain evidence="4">DSM 2262</strain>
    </source>
</reference>
<protein>
    <recommendedName>
        <fullName evidence="3">HTH-type transcriptional regulator MT1864/Rv1816-like C-terminal domain-containing protein</fullName>
    </recommendedName>
</protein>
<evidence type="ECO:0000256" key="2">
    <source>
        <dbReference type="ARBA" id="ARBA00023163"/>
    </source>
</evidence>
<dbReference type="OrthoDB" id="3210322at2"/>
<gene>
    <name evidence="4" type="ORF">D187_008489</name>
</gene>
<dbReference type="InterPro" id="IPR025996">
    <property type="entry name" value="MT1864/Rv1816-like_C"/>
</dbReference>
<evidence type="ECO:0000313" key="5">
    <source>
        <dbReference type="Proteomes" id="UP000011682"/>
    </source>
</evidence>
<feature type="domain" description="HTH-type transcriptional regulator MT1864/Rv1816-like C-terminal" evidence="3">
    <location>
        <begin position="5"/>
        <end position="70"/>
    </location>
</feature>
<keyword evidence="5" id="KW-1185">Reference proteome</keyword>
<proteinExistence type="predicted"/>
<dbReference type="RefSeq" id="WP_002623311.1">
    <property type="nucleotide sequence ID" value="NZ_ANAH02000007.1"/>
</dbReference>
<keyword evidence="1" id="KW-0805">Transcription regulation</keyword>
<keyword evidence="2" id="KW-0804">Transcription</keyword>